<feature type="compositionally biased region" description="Low complexity" evidence="1">
    <location>
        <begin position="163"/>
        <end position="179"/>
    </location>
</feature>
<feature type="signal peptide" evidence="2">
    <location>
        <begin position="1"/>
        <end position="19"/>
    </location>
</feature>
<name>A0ABN9R2S6_9DINO</name>
<evidence type="ECO:0000313" key="4">
    <source>
        <dbReference type="Proteomes" id="UP001189429"/>
    </source>
</evidence>
<accession>A0ABN9R2S6</accession>
<organism evidence="3 4">
    <name type="scientific">Prorocentrum cordatum</name>
    <dbReference type="NCBI Taxonomy" id="2364126"/>
    <lineage>
        <taxon>Eukaryota</taxon>
        <taxon>Sar</taxon>
        <taxon>Alveolata</taxon>
        <taxon>Dinophyceae</taxon>
        <taxon>Prorocentrales</taxon>
        <taxon>Prorocentraceae</taxon>
        <taxon>Prorocentrum</taxon>
    </lineage>
</organism>
<feature type="region of interest" description="Disordered" evidence="1">
    <location>
        <begin position="102"/>
        <end position="248"/>
    </location>
</feature>
<protein>
    <submittedName>
        <fullName evidence="3">Uncharacterized protein</fullName>
    </submittedName>
</protein>
<feature type="non-terminal residue" evidence="3">
    <location>
        <position position="1"/>
    </location>
</feature>
<gene>
    <name evidence="3" type="ORF">PCOR1329_LOCUS16493</name>
</gene>
<proteinExistence type="predicted"/>
<sequence>VIVFPIHVRLCVCVRVCVCVCVCVSRSLSQTRSREVHSPEATSLFDSLFNGQDPFADFSDGPGLGLGLSRTDAVSVRKSSGAPGWDVKVTKVKRPDGTVLIERTDASGRVTRTVDGPGHGGGPGGSWSSATPTSAPWPAAPPRPSATFASGPPAAAPPPQQGPPAAAAAPWATQRPQAALQDARGPQQQPLRPAPRLQKVGPRPLPPAGSSAAAASGIRRGTWASGAAPVATATAPTNKGTFVSWSSN</sequence>
<feature type="compositionally biased region" description="Low complexity" evidence="1">
    <location>
        <begin position="186"/>
        <end position="237"/>
    </location>
</feature>
<dbReference type="Proteomes" id="UP001189429">
    <property type="component" value="Unassembled WGS sequence"/>
</dbReference>
<comment type="caution">
    <text evidence="3">The sequence shown here is derived from an EMBL/GenBank/DDBJ whole genome shotgun (WGS) entry which is preliminary data.</text>
</comment>
<keyword evidence="2" id="KW-0732">Signal</keyword>
<reference evidence="3" key="1">
    <citation type="submission" date="2023-10" db="EMBL/GenBank/DDBJ databases">
        <authorList>
            <person name="Chen Y."/>
            <person name="Shah S."/>
            <person name="Dougan E. K."/>
            <person name="Thang M."/>
            <person name="Chan C."/>
        </authorList>
    </citation>
    <scope>NUCLEOTIDE SEQUENCE [LARGE SCALE GENOMIC DNA]</scope>
</reference>
<evidence type="ECO:0000256" key="2">
    <source>
        <dbReference type="SAM" id="SignalP"/>
    </source>
</evidence>
<evidence type="ECO:0000256" key="1">
    <source>
        <dbReference type="SAM" id="MobiDB-lite"/>
    </source>
</evidence>
<feature type="compositionally biased region" description="Low complexity" evidence="1">
    <location>
        <begin position="126"/>
        <end position="137"/>
    </location>
</feature>
<feature type="compositionally biased region" description="Polar residues" evidence="1">
    <location>
        <begin position="238"/>
        <end position="248"/>
    </location>
</feature>
<dbReference type="EMBL" id="CAUYUJ010005062">
    <property type="protein sequence ID" value="CAK0812135.1"/>
    <property type="molecule type" value="Genomic_DNA"/>
</dbReference>
<keyword evidence="4" id="KW-1185">Reference proteome</keyword>
<feature type="chain" id="PRO_5047317737" evidence="2">
    <location>
        <begin position="20"/>
        <end position="248"/>
    </location>
</feature>
<evidence type="ECO:0000313" key="3">
    <source>
        <dbReference type="EMBL" id="CAK0812135.1"/>
    </source>
</evidence>